<comment type="caution">
    <text evidence="2">The sequence shown here is derived from an EMBL/GenBank/DDBJ whole genome shotgun (WGS) entry which is preliminary data.</text>
</comment>
<feature type="domain" description="DUF1638" evidence="1">
    <location>
        <begin position="31"/>
        <end position="207"/>
    </location>
</feature>
<organism evidence="2">
    <name type="scientific">marine sediment metagenome</name>
    <dbReference type="NCBI Taxonomy" id="412755"/>
    <lineage>
        <taxon>unclassified sequences</taxon>
        <taxon>metagenomes</taxon>
        <taxon>ecological metagenomes</taxon>
    </lineage>
</organism>
<gene>
    <name evidence="2" type="ORF">LCGC14_2564120</name>
</gene>
<dbReference type="InterPro" id="IPR012437">
    <property type="entry name" value="DUF1638"/>
</dbReference>
<sequence>MRLKFIVCKAIQREAYYCASQAANVIDVIVMPQGLHNEPDKLRITVQAEANRIVDVQDRPYDAILLGYGLCSNGIVDIKAPEIPIVVARGHDCITLLLGSKEKYQSYFDTHRGTYWYSSGWIENSLQPGKERYEEILQSYKEKYGEDNAEYLMQMEQNWFKEYSWATFIDWGLLNSEKYRQYTKECADYLKWNYDELKGDKSLLQKLVDGKWDDNLFLVVKPGEKILSDVNNSGIIKAVDK</sequence>
<dbReference type="AlphaFoldDB" id="A0A0F9DC18"/>
<protein>
    <recommendedName>
        <fullName evidence="1">DUF1638 domain-containing protein</fullName>
    </recommendedName>
</protein>
<evidence type="ECO:0000313" key="2">
    <source>
        <dbReference type="EMBL" id="KKL09613.1"/>
    </source>
</evidence>
<evidence type="ECO:0000259" key="1">
    <source>
        <dbReference type="Pfam" id="PF07796"/>
    </source>
</evidence>
<proteinExistence type="predicted"/>
<accession>A0A0F9DC18</accession>
<reference evidence="2" key="1">
    <citation type="journal article" date="2015" name="Nature">
        <title>Complex archaea that bridge the gap between prokaryotes and eukaryotes.</title>
        <authorList>
            <person name="Spang A."/>
            <person name="Saw J.H."/>
            <person name="Jorgensen S.L."/>
            <person name="Zaremba-Niedzwiedzka K."/>
            <person name="Martijn J."/>
            <person name="Lind A.E."/>
            <person name="van Eijk R."/>
            <person name="Schleper C."/>
            <person name="Guy L."/>
            <person name="Ettema T.J."/>
        </authorList>
    </citation>
    <scope>NUCLEOTIDE SEQUENCE</scope>
</reference>
<name>A0A0F9DC18_9ZZZZ</name>
<dbReference type="EMBL" id="LAZR01042403">
    <property type="protein sequence ID" value="KKL09613.1"/>
    <property type="molecule type" value="Genomic_DNA"/>
</dbReference>
<dbReference type="Pfam" id="PF07796">
    <property type="entry name" value="DUF1638"/>
    <property type="match status" value="1"/>
</dbReference>